<sequence>MTVKVDVYSFGILLLEIVSGRSNADYRENQETVFLLDTDLNFCPEYSRSIGSKP</sequence>
<evidence type="ECO:0000313" key="2">
    <source>
        <dbReference type="Proteomes" id="UP001314170"/>
    </source>
</evidence>
<dbReference type="EMBL" id="CAWUPB010001166">
    <property type="protein sequence ID" value="CAK7344994.1"/>
    <property type="molecule type" value="Genomic_DNA"/>
</dbReference>
<gene>
    <name evidence="1" type="ORF">DCAF_LOCUS18041</name>
</gene>
<name>A0AAV1S572_9ROSI</name>
<protein>
    <recommendedName>
        <fullName evidence="3">Serine-threonine/tyrosine-protein kinase catalytic domain-containing protein</fullName>
    </recommendedName>
</protein>
<evidence type="ECO:0000313" key="1">
    <source>
        <dbReference type="EMBL" id="CAK7344994.1"/>
    </source>
</evidence>
<keyword evidence="2" id="KW-1185">Reference proteome</keyword>
<comment type="caution">
    <text evidence="1">The sequence shown here is derived from an EMBL/GenBank/DDBJ whole genome shotgun (WGS) entry which is preliminary data.</text>
</comment>
<dbReference type="InterPro" id="IPR011009">
    <property type="entry name" value="Kinase-like_dom_sf"/>
</dbReference>
<evidence type="ECO:0008006" key="3">
    <source>
        <dbReference type="Google" id="ProtNLM"/>
    </source>
</evidence>
<reference evidence="1 2" key="1">
    <citation type="submission" date="2024-01" db="EMBL/GenBank/DDBJ databases">
        <authorList>
            <person name="Waweru B."/>
        </authorList>
    </citation>
    <scope>NUCLEOTIDE SEQUENCE [LARGE SCALE GENOMIC DNA]</scope>
</reference>
<accession>A0AAV1S572</accession>
<dbReference type="Proteomes" id="UP001314170">
    <property type="component" value="Unassembled WGS sequence"/>
</dbReference>
<organism evidence="1 2">
    <name type="scientific">Dovyalis caffra</name>
    <dbReference type="NCBI Taxonomy" id="77055"/>
    <lineage>
        <taxon>Eukaryota</taxon>
        <taxon>Viridiplantae</taxon>
        <taxon>Streptophyta</taxon>
        <taxon>Embryophyta</taxon>
        <taxon>Tracheophyta</taxon>
        <taxon>Spermatophyta</taxon>
        <taxon>Magnoliopsida</taxon>
        <taxon>eudicotyledons</taxon>
        <taxon>Gunneridae</taxon>
        <taxon>Pentapetalae</taxon>
        <taxon>rosids</taxon>
        <taxon>fabids</taxon>
        <taxon>Malpighiales</taxon>
        <taxon>Salicaceae</taxon>
        <taxon>Flacourtieae</taxon>
        <taxon>Dovyalis</taxon>
    </lineage>
</organism>
<dbReference type="Gene3D" id="1.10.510.10">
    <property type="entry name" value="Transferase(Phosphotransferase) domain 1"/>
    <property type="match status" value="1"/>
</dbReference>
<dbReference type="SUPFAM" id="SSF56112">
    <property type="entry name" value="Protein kinase-like (PK-like)"/>
    <property type="match status" value="1"/>
</dbReference>
<proteinExistence type="predicted"/>
<dbReference type="AlphaFoldDB" id="A0AAV1S572"/>